<accession>A2EX64</accession>
<keyword evidence="2" id="KW-1185">Reference proteome</keyword>
<reference evidence="1" key="1">
    <citation type="submission" date="2006-10" db="EMBL/GenBank/DDBJ databases">
        <authorList>
            <person name="Amadeo P."/>
            <person name="Zhao Q."/>
            <person name="Wortman J."/>
            <person name="Fraser-Liggett C."/>
            <person name="Carlton J."/>
        </authorList>
    </citation>
    <scope>NUCLEOTIDE SEQUENCE</scope>
    <source>
        <strain evidence="1">G3</strain>
    </source>
</reference>
<dbReference type="SMR" id="A2EX64"/>
<protein>
    <submittedName>
        <fullName evidence="1">Uncharacterized protein</fullName>
    </submittedName>
</protein>
<dbReference type="KEGG" id="tva:4760563"/>
<organism evidence="1 2">
    <name type="scientific">Trichomonas vaginalis (strain ATCC PRA-98 / G3)</name>
    <dbReference type="NCBI Taxonomy" id="412133"/>
    <lineage>
        <taxon>Eukaryota</taxon>
        <taxon>Metamonada</taxon>
        <taxon>Parabasalia</taxon>
        <taxon>Trichomonadida</taxon>
        <taxon>Trichomonadidae</taxon>
        <taxon>Trichomonas</taxon>
    </lineage>
</organism>
<gene>
    <name evidence="1" type="ORF">TVAG_465830</name>
</gene>
<dbReference type="VEuPathDB" id="TrichDB:TVAG_465830"/>
<dbReference type="VEuPathDB" id="TrichDB:TVAGG3_0503750"/>
<dbReference type="RefSeq" id="XP_001314946.1">
    <property type="nucleotide sequence ID" value="XM_001314911.1"/>
</dbReference>
<dbReference type="InParanoid" id="A2EX64"/>
<proteinExistence type="predicted"/>
<reference evidence="1" key="2">
    <citation type="journal article" date="2007" name="Science">
        <title>Draft genome sequence of the sexually transmitted pathogen Trichomonas vaginalis.</title>
        <authorList>
            <person name="Carlton J.M."/>
            <person name="Hirt R.P."/>
            <person name="Silva J.C."/>
            <person name="Delcher A.L."/>
            <person name="Schatz M."/>
            <person name="Zhao Q."/>
            <person name="Wortman J.R."/>
            <person name="Bidwell S.L."/>
            <person name="Alsmark U.C.M."/>
            <person name="Besteiro S."/>
            <person name="Sicheritz-Ponten T."/>
            <person name="Noel C.J."/>
            <person name="Dacks J.B."/>
            <person name="Foster P.G."/>
            <person name="Simillion C."/>
            <person name="Van de Peer Y."/>
            <person name="Miranda-Saavedra D."/>
            <person name="Barton G.J."/>
            <person name="Westrop G.D."/>
            <person name="Mueller S."/>
            <person name="Dessi D."/>
            <person name="Fiori P.L."/>
            <person name="Ren Q."/>
            <person name="Paulsen I."/>
            <person name="Zhang H."/>
            <person name="Bastida-Corcuera F.D."/>
            <person name="Simoes-Barbosa A."/>
            <person name="Brown M.T."/>
            <person name="Hayes R.D."/>
            <person name="Mukherjee M."/>
            <person name="Okumura C.Y."/>
            <person name="Schneider R."/>
            <person name="Smith A.J."/>
            <person name="Vanacova S."/>
            <person name="Villalvazo M."/>
            <person name="Haas B.J."/>
            <person name="Pertea M."/>
            <person name="Feldblyum T.V."/>
            <person name="Utterback T.R."/>
            <person name="Shu C.L."/>
            <person name="Osoegawa K."/>
            <person name="de Jong P.J."/>
            <person name="Hrdy I."/>
            <person name="Horvathova L."/>
            <person name="Zubacova Z."/>
            <person name="Dolezal P."/>
            <person name="Malik S.B."/>
            <person name="Logsdon J.M. Jr."/>
            <person name="Henze K."/>
            <person name="Gupta A."/>
            <person name="Wang C.C."/>
            <person name="Dunne R.L."/>
            <person name="Upcroft J.A."/>
            <person name="Upcroft P."/>
            <person name="White O."/>
            <person name="Salzberg S.L."/>
            <person name="Tang P."/>
            <person name="Chiu C.-H."/>
            <person name="Lee Y.-S."/>
            <person name="Embley T.M."/>
            <person name="Coombs G.H."/>
            <person name="Mottram J.C."/>
            <person name="Tachezy J."/>
            <person name="Fraser-Liggett C.M."/>
            <person name="Johnson P.J."/>
        </authorList>
    </citation>
    <scope>NUCLEOTIDE SEQUENCE [LARGE SCALE GENOMIC DNA]</scope>
    <source>
        <strain evidence="1">G3</strain>
    </source>
</reference>
<dbReference type="Proteomes" id="UP000001542">
    <property type="component" value="Unassembled WGS sequence"/>
</dbReference>
<evidence type="ECO:0000313" key="1">
    <source>
        <dbReference type="EMBL" id="EAY02723.1"/>
    </source>
</evidence>
<dbReference type="AlphaFoldDB" id="A2EX64"/>
<name>A2EX64_TRIV3</name>
<sequence>MINRLTMPESDFDAELEQLSRQQKEKYDALVKDFEQQKEKVLESLINNDFDSVKARAELELGMRRFYAMTV</sequence>
<evidence type="ECO:0000313" key="2">
    <source>
        <dbReference type="Proteomes" id="UP000001542"/>
    </source>
</evidence>
<dbReference type="EMBL" id="DS113526">
    <property type="protein sequence ID" value="EAY02723.1"/>
    <property type="molecule type" value="Genomic_DNA"/>
</dbReference>